<evidence type="ECO:0000259" key="7">
    <source>
        <dbReference type="Pfam" id="PF00326"/>
    </source>
</evidence>
<dbReference type="EMBL" id="SHKW01000001">
    <property type="protein sequence ID" value="RZU41985.1"/>
    <property type="molecule type" value="Genomic_DNA"/>
</dbReference>
<keyword evidence="9" id="KW-1185">Reference proteome</keyword>
<dbReference type="GO" id="GO:0004177">
    <property type="term" value="F:aminopeptidase activity"/>
    <property type="evidence" value="ECO:0007669"/>
    <property type="project" value="UniProtKB-KW"/>
</dbReference>
<keyword evidence="2" id="KW-0645">Protease</keyword>
<dbReference type="InterPro" id="IPR011659">
    <property type="entry name" value="WD40"/>
</dbReference>
<dbReference type="PANTHER" id="PTHR42776">
    <property type="entry name" value="SERINE PEPTIDASE S9 FAMILY MEMBER"/>
    <property type="match status" value="1"/>
</dbReference>
<comment type="caution">
    <text evidence="8">The sequence shown here is derived from an EMBL/GenBank/DDBJ whole genome shotgun (WGS) entry which is preliminary data.</text>
</comment>
<evidence type="ECO:0000313" key="8">
    <source>
        <dbReference type="EMBL" id="RZU41985.1"/>
    </source>
</evidence>
<sequence length="779" mass="86485">MKILAGAWIGLIAGTAALAQVEGPGRAGAAKRMPGSITVEQDTAEGSMRRPMTFADLQRMKRLSDPQISPSGKWVMFSSVAVDLTANTKLSHLWVVPMGGGREQQVTFWKEGESNGRFSPDGKHVSFVSVDGGASSQIYVADWNDADGRMGNPRQLTHVSTEADGAVWSPDSKRMLFVSRVYPECSDEETWLDEENCDRRRDEAAAKSKVKAMTFDHLLYRHWNSYVGPRRSHVLVVSATDGNAVRDLTPRRWIGDAEAPVFSLGGPVGYAWAPDSHEIAFVTNLDAVRAASTNNDIFTLRLDEAGERPVKISTSQGSDDAPAYSQDGRWLAFRSQARAGYESDRFRLVVFDRHAGLSAAAQPDGEVAAGTRTAKSQLRRPTAQVEGPLKDLLPRSDHWINEFAWAPDSKTIYFVSEEMGEANVMSVGVDLPEATAIANRAEYGELQVAKDGRMIVTSMMTVRTPAAISVIPLDAEGRGGAPVVRLTHGNDAVLNQLDLPHMESFMFPGAENTTVQGFLLRPPGFDEGNKYPVKFLIHGGPQEAWGDAWSYRWNPELMAASGYVVVMINPRGSTGYGQAFIDGVNGDWGGKAYVDLMKGMDYVEQHYSFVDKTRECALGGSYGGFMTNWILTHTTRFACIVTHDGMFNPQSAYGTTEELWFNEWEFRSPGDMEPGQPWRYSEKPVAMDPFRKWSPLLSIKNAKTPTLVIHGQLDYRLDVSEGLQLFTALQQLHVPSRMLYFPDEGHWVLKPQNSQRWYEEVGEWCDRWTRSNTYSGSMQ</sequence>
<protein>
    <submittedName>
        <fullName evidence="8">Dipeptidyl aminopeptidase/acylaminoacyl peptidase</fullName>
    </submittedName>
</protein>
<comment type="similarity">
    <text evidence="1">Belongs to the peptidase S9C family.</text>
</comment>
<evidence type="ECO:0000256" key="2">
    <source>
        <dbReference type="ARBA" id="ARBA00022670"/>
    </source>
</evidence>
<keyword evidence="4" id="KW-0378">Hydrolase</keyword>
<dbReference type="InterPro" id="IPR003006">
    <property type="entry name" value="Ig/MHC_CS"/>
</dbReference>
<evidence type="ECO:0000313" key="9">
    <source>
        <dbReference type="Proteomes" id="UP000292958"/>
    </source>
</evidence>
<dbReference type="SUPFAM" id="SSF82171">
    <property type="entry name" value="DPP6 N-terminal domain-like"/>
    <property type="match status" value="1"/>
</dbReference>
<dbReference type="Proteomes" id="UP000292958">
    <property type="component" value="Unassembled WGS sequence"/>
</dbReference>
<dbReference type="PROSITE" id="PS00290">
    <property type="entry name" value="IG_MHC"/>
    <property type="match status" value="1"/>
</dbReference>
<evidence type="ECO:0000256" key="6">
    <source>
        <dbReference type="SAM" id="SignalP"/>
    </source>
</evidence>
<name>A0A4Q7YXY1_9BACT</name>
<dbReference type="InterPro" id="IPR029058">
    <property type="entry name" value="AB_hydrolase_fold"/>
</dbReference>
<dbReference type="InterPro" id="IPR001375">
    <property type="entry name" value="Peptidase_S9_cat"/>
</dbReference>
<dbReference type="InterPro" id="IPR011042">
    <property type="entry name" value="6-blade_b-propeller_TolB-like"/>
</dbReference>
<dbReference type="FunFam" id="3.40.50.1820:FF:000028">
    <property type="entry name" value="S9 family peptidase"/>
    <property type="match status" value="1"/>
</dbReference>
<dbReference type="Pfam" id="PF07676">
    <property type="entry name" value="PD40"/>
    <property type="match status" value="4"/>
</dbReference>
<dbReference type="Gene3D" id="3.40.50.1820">
    <property type="entry name" value="alpha/beta hydrolase"/>
    <property type="match status" value="1"/>
</dbReference>
<organism evidence="8 9">
    <name type="scientific">Edaphobacter modestus</name>
    <dbReference type="NCBI Taxonomy" id="388466"/>
    <lineage>
        <taxon>Bacteria</taxon>
        <taxon>Pseudomonadati</taxon>
        <taxon>Acidobacteriota</taxon>
        <taxon>Terriglobia</taxon>
        <taxon>Terriglobales</taxon>
        <taxon>Acidobacteriaceae</taxon>
        <taxon>Edaphobacter</taxon>
    </lineage>
</organism>
<evidence type="ECO:0000256" key="4">
    <source>
        <dbReference type="ARBA" id="ARBA00022801"/>
    </source>
</evidence>
<reference evidence="8 9" key="1">
    <citation type="submission" date="2019-02" db="EMBL/GenBank/DDBJ databases">
        <title>Genomic Encyclopedia of Archaeal and Bacterial Type Strains, Phase II (KMG-II): from individual species to whole genera.</title>
        <authorList>
            <person name="Goeker M."/>
        </authorList>
    </citation>
    <scope>NUCLEOTIDE SEQUENCE [LARGE SCALE GENOMIC DNA]</scope>
    <source>
        <strain evidence="8 9">DSM 18101</strain>
    </source>
</reference>
<evidence type="ECO:0000256" key="1">
    <source>
        <dbReference type="ARBA" id="ARBA00010040"/>
    </source>
</evidence>
<dbReference type="RefSeq" id="WP_242618014.1">
    <property type="nucleotide sequence ID" value="NZ_SHKW01000001.1"/>
</dbReference>
<proteinExistence type="inferred from homology"/>
<dbReference type="GO" id="GO:0004252">
    <property type="term" value="F:serine-type endopeptidase activity"/>
    <property type="evidence" value="ECO:0007669"/>
    <property type="project" value="TreeGrafter"/>
</dbReference>
<evidence type="ECO:0000256" key="5">
    <source>
        <dbReference type="ARBA" id="ARBA00022825"/>
    </source>
</evidence>
<feature type="signal peptide" evidence="6">
    <location>
        <begin position="1"/>
        <end position="19"/>
    </location>
</feature>
<dbReference type="Gene3D" id="2.120.10.30">
    <property type="entry name" value="TolB, C-terminal domain"/>
    <property type="match status" value="3"/>
</dbReference>
<accession>A0A4Q7YXY1</accession>
<dbReference type="GO" id="GO:0006508">
    <property type="term" value="P:proteolysis"/>
    <property type="evidence" value="ECO:0007669"/>
    <property type="project" value="UniProtKB-KW"/>
</dbReference>
<dbReference type="SUPFAM" id="SSF53474">
    <property type="entry name" value="alpha/beta-Hydrolases"/>
    <property type="match status" value="1"/>
</dbReference>
<dbReference type="AlphaFoldDB" id="A0A4Q7YXY1"/>
<feature type="chain" id="PRO_5020335311" evidence="6">
    <location>
        <begin position="20"/>
        <end position="779"/>
    </location>
</feature>
<keyword evidence="5" id="KW-0720">Serine protease</keyword>
<dbReference type="PANTHER" id="PTHR42776:SF13">
    <property type="entry name" value="DIPEPTIDYL-PEPTIDASE 5"/>
    <property type="match status" value="1"/>
</dbReference>
<keyword evidence="3 6" id="KW-0732">Signal</keyword>
<keyword evidence="8" id="KW-0031">Aminopeptidase</keyword>
<dbReference type="Pfam" id="PF00326">
    <property type="entry name" value="Peptidase_S9"/>
    <property type="match status" value="1"/>
</dbReference>
<gene>
    <name evidence="8" type="ORF">BDD14_3527</name>
</gene>
<evidence type="ECO:0000256" key="3">
    <source>
        <dbReference type="ARBA" id="ARBA00022729"/>
    </source>
</evidence>
<feature type="domain" description="Peptidase S9 prolyl oligopeptidase catalytic" evidence="7">
    <location>
        <begin position="549"/>
        <end position="770"/>
    </location>
</feature>